<keyword evidence="4" id="KW-0808">Transferase</keyword>
<evidence type="ECO:0000256" key="2">
    <source>
        <dbReference type="ARBA" id="ARBA00022527"/>
    </source>
</evidence>
<dbReference type="Pfam" id="PF00433">
    <property type="entry name" value="Pkinase_C"/>
    <property type="match status" value="1"/>
</dbReference>
<evidence type="ECO:0000256" key="3">
    <source>
        <dbReference type="ARBA" id="ARBA00022553"/>
    </source>
</evidence>
<keyword evidence="6" id="KW-0418">Kinase</keyword>
<keyword evidence="2 9" id="KW-0723">Serine/threonine-protein kinase</keyword>
<dbReference type="InterPro" id="IPR000961">
    <property type="entry name" value="AGC-kinase_C"/>
</dbReference>
<feature type="domain" description="PX" evidence="11">
    <location>
        <begin position="1"/>
        <end position="110"/>
    </location>
</feature>
<dbReference type="Gene3D" id="3.30.200.20">
    <property type="entry name" value="Phosphorylase Kinase, domain 1"/>
    <property type="match status" value="2"/>
</dbReference>
<evidence type="ECO:0000313" key="14">
    <source>
        <dbReference type="Proteomes" id="UP000284702"/>
    </source>
</evidence>
<dbReference type="PROSITE" id="PS51285">
    <property type="entry name" value="AGC_KINASE_CTER"/>
    <property type="match status" value="1"/>
</dbReference>
<evidence type="ECO:0000259" key="12">
    <source>
        <dbReference type="PROSITE" id="PS51285"/>
    </source>
</evidence>
<dbReference type="Pfam" id="PF00787">
    <property type="entry name" value="PX"/>
    <property type="match status" value="1"/>
</dbReference>
<dbReference type="InterPro" id="IPR001683">
    <property type="entry name" value="PX_dom"/>
</dbReference>
<protein>
    <recommendedName>
        <fullName evidence="15">AGC protein kinase</fullName>
    </recommendedName>
</protein>
<name>A0A425CWZ9_APHAT</name>
<evidence type="ECO:0000256" key="8">
    <source>
        <dbReference type="PROSITE-ProRule" id="PRU10141"/>
    </source>
</evidence>
<evidence type="ECO:0000256" key="6">
    <source>
        <dbReference type="ARBA" id="ARBA00022777"/>
    </source>
</evidence>
<dbReference type="InterPro" id="IPR017892">
    <property type="entry name" value="Pkinase_C"/>
</dbReference>
<dbReference type="InterPro" id="IPR008271">
    <property type="entry name" value="Ser/Thr_kinase_AS"/>
</dbReference>
<evidence type="ECO:0000256" key="4">
    <source>
        <dbReference type="ARBA" id="ARBA00022679"/>
    </source>
</evidence>
<feature type="domain" description="AGC-kinase C-terminal" evidence="12">
    <location>
        <begin position="380"/>
        <end position="460"/>
    </location>
</feature>
<evidence type="ECO:0000256" key="7">
    <source>
        <dbReference type="ARBA" id="ARBA00022840"/>
    </source>
</evidence>
<reference evidence="13" key="1">
    <citation type="submission" date="2018-07" db="EMBL/GenBank/DDBJ databases">
        <title>Annotation of Aphanomyces astaci genome assembly.</title>
        <authorList>
            <person name="Studholme D.J."/>
        </authorList>
    </citation>
    <scope>NUCLEOTIDE SEQUENCE [LARGE SCALE GENOMIC DNA]</scope>
    <source>
        <strain evidence="13">Pc</strain>
    </source>
</reference>
<comment type="similarity">
    <text evidence="1">Belongs to the protein kinase superfamily. AGC Ser/Thr protein kinase family.</text>
</comment>
<keyword evidence="3" id="KW-0597">Phosphoprotein</keyword>
<feature type="domain" description="Protein kinase" evidence="10">
    <location>
        <begin position="169"/>
        <end position="467"/>
    </location>
</feature>
<dbReference type="InterPro" id="IPR036871">
    <property type="entry name" value="PX_dom_sf"/>
</dbReference>
<dbReference type="GO" id="GO:0004674">
    <property type="term" value="F:protein serine/threonine kinase activity"/>
    <property type="evidence" value="ECO:0007669"/>
    <property type="project" value="UniProtKB-KW"/>
</dbReference>
<dbReference type="PROSITE" id="PS50011">
    <property type="entry name" value="PROTEIN_KINASE_DOM"/>
    <property type="match status" value="1"/>
</dbReference>
<dbReference type="Gene3D" id="1.10.510.10">
    <property type="entry name" value="Transferase(Phosphotransferase) domain 1"/>
    <property type="match status" value="2"/>
</dbReference>
<evidence type="ECO:0000256" key="5">
    <source>
        <dbReference type="ARBA" id="ARBA00022741"/>
    </source>
</evidence>
<dbReference type="PROSITE" id="PS00108">
    <property type="entry name" value="PROTEIN_KINASE_ST"/>
    <property type="match status" value="1"/>
</dbReference>
<dbReference type="SMART" id="SM00220">
    <property type="entry name" value="S_TKc"/>
    <property type="match status" value="1"/>
</dbReference>
<evidence type="ECO:0000256" key="1">
    <source>
        <dbReference type="ARBA" id="ARBA00009903"/>
    </source>
</evidence>
<dbReference type="PROSITE" id="PS50195">
    <property type="entry name" value="PX"/>
    <property type="match status" value="1"/>
</dbReference>
<accession>A0A425CWZ9</accession>
<dbReference type="VEuPathDB" id="FungiDB:H257_17096"/>
<dbReference type="InterPro" id="IPR045270">
    <property type="entry name" value="STKc_AGC"/>
</dbReference>
<evidence type="ECO:0000313" key="13">
    <source>
        <dbReference type="EMBL" id="RQM21545.1"/>
    </source>
</evidence>
<dbReference type="EMBL" id="MZMZ02003475">
    <property type="protein sequence ID" value="RQM21545.1"/>
    <property type="molecule type" value="Genomic_DNA"/>
</dbReference>
<gene>
    <name evidence="13" type="ORF">B5M09_011168</name>
</gene>
<dbReference type="Pfam" id="PF00069">
    <property type="entry name" value="Pkinase"/>
    <property type="match status" value="1"/>
</dbReference>
<dbReference type="SUPFAM" id="SSF56112">
    <property type="entry name" value="Protein kinase-like (PK-like)"/>
    <property type="match status" value="1"/>
</dbReference>
<dbReference type="GO" id="GO:0035091">
    <property type="term" value="F:phosphatidylinositol binding"/>
    <property type="evidence" value="ECO:0007669"/>
    <property type="project" value="InterPro"/>
</dbReference>
<dbReference type="AlphaFoldDB" id="A0A425CWZ9"/>
<keyword evidence="5 8" id="KW-0547">Nucleotide-binding</keyword>
<evidence type="ECO:0008006" key="15">
    <source>
        <dbReference type="Google" id="ProtNLM"/>
    </source>
</evidence>
<dbReference type="CDD" id="cd05123">
    <property type="entry name" value="STKc_AGC"/>
    <property type="match status" value="1"/>
</dbReference>
<keyword evidence="14" id="KW-1185">Reference proteome</keyword>
<evidence type="ECO:0000259" key="10">
    <source>
        <dbReference type="PROSITE" id="PS50011"/>
    </source>
</evidence>
<dbReference type="InterPro" id="IPR000719">
    <property type="entry name" value="Prot_kinase_dom"/>
</dbReference>
<comment type="caution">
    <text evidence="13">The sequence shown here is derived from an EMBL/GenBank/DDBJ whole genome shotgun (WGS) entry which is preliminary data.</text>
</comment>
<evidence type="ECO:0000259" key="11">
    <source>
        <dbReference type="PROSITE" id="PS50195"/>
    </source>
</evidence>
<dbReference type="SMART" id="SM00312">
    <property type="entry name" value="PX"/>
    <property type="match status" value="1"/>
</dbReference>
<dbReference type="InterPro" id="IPR011009">
    <property type="entry name" value="Kinase-like_dom_sf"/>
</dbReference>
<dbReference type="PANTHER" id="PTHR24351">
    <property type="entry name" value="RIBOSOMAL PROTEIN S6 KINASE"/>
    <property type="match status" value="1"/>
</dbReference>
<evidence type="ECO:0000256" key="9">
    <source>
        <dbReference type="RuleBase" id="RU000304"/>
    </source>
</evidence>
<feature type="binding site" evidence="8">
    <location>
        <position position="198"/>
    </location>
    <ligand>
        <name>ATP</name>
        <dbReference type="ChEBI" id="CHEBI:30616"/>
    </ligand>
</feature>
<dbReference type="InterPro" id="IPR017441">
    <property type="entry name" value="Protein_kinase_ATP_BS"/>
</dbReference>
<dbReference type="SUPFAM" id="SSF64268">
    <property type="entry name" value="PX domain"/>
    <property type="match status" value="1"/>
</dbReference>
<organism evidence="13 14">
    <name type="scientific">Aphanomyces astaci</name>
    <name type="common">Crayfish plague agent</name>
    <dbReference type="NCBI Taxonomy" id="112090"/>
    <lineage>
        <taxon>Eukaryota</taxon>
        <taxon>Sar</taxon>
        <taxon>Stramenopiles</taxon>
        <taxon>Oomycota</taxon>
        <taxon>Saprolegniomycetes</taxon>
        <taxon>Saprolegniales</taxon>
        <taxon>Verrucalvaceae</taxon>
        <taxon>Aphanomyces</taxon>
    </lineage>
</organism>
<sequence>MVKFTSIVGHENVTTNGSKHTAYILEVQVDALFYIVRHRYHEFKDLHDTLVKEGFKCHAVPPKKLIGSFNPDFILKREKELSSWLNQVCESSAAQSDALKNFLLESVRSVKEPRVVLPPAADVAVNPVPPRPPVATSSTADSITDEELEREIEDEIALYNTPKTSIDDFELLKVIGKGSYGKVTLVRKKDSDKLYAMKTLNKSNVKRRNQVEHTRTERRVLGFGKHPYIVHLHYAFQTKQKLYFVIDYCPGGELFFHLSRMERFPEAMAMVYAAEITLALDHLHSLGVVYRDLKPENILFDAVGHVLLGMVLYEMLTGLPPWYTRNRQKLFDRVRHAPLTFPNYVSAPAQSLIAGLLNRNPVERLGNANVSEIKSHPFFASIEWDALLRREGAAPFNPCETLAGTDETKNFEAEFTKMTLNSVPDATNMGSYRASMDAARNSMTFQGFTYNTPSDINNIAERNSTQF</sequence>
<dbReference type="GO" id="GO:0005524">
    <property type="term" value="F:ATP binding"/>
    <property type="evidence" value="ECO:0007669"/>
    <property type="project" value="UniProtKB-UniRule"/>
</dbReference>
<dbReference type="PROSITE" id="PS00107">
    <property type="entry name" value="PROTEIN_KINASE_ATP"/>
    <property type="match status" value="1"/>
</dbReference>
<dbReference type="FunFam" id="3.30.200.20:FF:000537">
    <property type="entry name" value="Non-specific serine/threonine protein kinase"/>
    <property type="match status" value="1"/>
</dbReference>
<dbReference type="Proteomes" id="UP000284702">
    <property type="component" value="Unassembled WGS sequence"/>
</dbReference>
<proteinExistence type="inferred from homology"/>
<keyword evidence="7 8" id="KW-0067">ATP-binding</keyword>
<dbReference type="Gene3D" id="3.30.1520.10">
    <property type="entry name" value="Phox-like domain"/>
    <property type="match status" value="1"/>
</dbReference>